<dbReference type="InParanoid" id="A0A024GAS9"/>
<feature type="compositionally biased region" description="Polar residues" evidence="1">
    <location>
        <begin position="259"/>
        <end position="271"/>
    </location>
</feature>
<gene>
    <name evidence="2" type="ORF">BN9_045680</name>
</gene>
<name>A0A024GAS9_9STRA</name>
<keyword evidence="3" id="KW-1185">Reference proteome</keyword>
<accession>A0A024GAS9</accession>
<protein>
    <submittedName>
        <fullName evidence="2">Uncharacterized protein</fullName>
    </submittedName>
</protein>
<dbReference type="AlphaFoldDB" id="A0A024GAS9"/>
<organism evidence="2 3">
    <name type="scientific">Albugo candida</name>
    <dbReference type="NCBI Taxonomy" id="65357"/>
    <lineage>
        <taxon>Eukaryota</taxon>
        <taxon>Sar</taxon>
        <taxon>Stramenopiles</taxon>
        <taxon>Oomycota</taxon>
        <taxon>Peronosporomycetes</taxon>
        <taxon>Albuginales</taxon>
        <taxon>Albuginaceae</taxon>
        <taxon>Albugo</taxon>
    </lineage>
</organism>
<feature type="region of interest" description="Disordered" evidence="1">
    <location>
        <begin position="240"/>
        <end position="273"/>
    </location>
</feature>
<feature type="compositionally biased region" description="Basic and acidic residues" evidence="1">
    <location>
        <begin position="240"/>
        <end position="249"/>
    </location>
</feature>
<evidence type="ECO:0000313" key="3">
    <source>
        <dbReference type="Proteomes" id="UP000053237"/>
    </source>
</evidence>
<comment type="caution">
    <text evidence="2">The sequence shown here is derived from an EMBL/GenBank/DDBJ whole genome shotgun (WGS) entry which is preliminary data.</text>
</comment>
<dbReference type="EMBL" id="CAIX01000055">
    <property type="protein sequence ID" value="CCI43784.1"/>
    <property type="molecule type" value="Genomic_DNA"/>
</dbReference>
<evidence type="ECO:0000256" key="1">
    <source>
        <dbReference type="SAM" id="MobiDB-lite"/>
    </source>
</evidence>
<dbReference type="OrthoDB" id="10256179at2759"/>
<reference evidence="2 3" key="1">
    <citation type="submission" date="2012-05" db="EMBL/GenBank/DDBJ databases">
        <title>Recombination and specialization in a pathogen metapopulation.</title>
        <authorList>
            <person name="Gardiner A."/>
            <person name="Kemen E."/>
            <person name="Schultz-Larsen T."/>
            <person name="MacLean D."/>
            <person name="Van Oosterhout C."/>
            <person name="Jones J.D.G."/>
        </authorList>
    </citation>
    <scope>NUCLEOTIDE SEQUENCE [LARGE SCALE GENOMIC DNA]</scope>
    <source>
        <strain evidence="2 3">Ac Nc2</strain>
    </source>
</reference>
<proteinExistence type="predicted"/>
<dbReference type="Proteomes" id="UP000053237">
    <property type="component" value="Unassembled WGS sequence"/>
</dbReference>
<evidence type="ECO:0000313" key="2">
    <source>
        <dbReference type="EMBL" id="CCI43784.1"/>
    </source>
</evidence>
<sequence length="389" mass="45272">MSEGYQRRIWKVSKELDRLSLTCQQHHLQTKQRDGLPEWKIPPSLPAGIASATALKRDQMHRRIHQRQSEPSKSVPLYFAWNYDDPNRDKCHQLRAESQSCLNRLQSSSQLIYEEEKKEDVLNEDESQCTQTLNALSLCDVVDGNTKMVASEKPCTEQIKEKKENDRPVDHSQTSKIYKSKVIAIKPCRRKAEQCRGKSDEAYGVAKRLERDLFANLLSDESHDTVEACHSQSCIDHEIPNKTDKKQNESHSLLADEGVQQTSRETNTPWKSESARWSKPNIVKFVEASTQTTSDYIDYIERRNFSTQTTAEYVFDKPHRACNEGEQKGKYTRRSMTTRRKPIQRNLKKESPIFLYQRYPPESQRLCERTTYKTSFSKRKSKMSLSEKL</sequence>